<proteinExistence type="predicted"/>
<sequence>MHQKIHGEWQISLVKDVLVTTMAGVFNEPGTRAYFKEAIATAVIDKPWAALSNSENWDMSCAACLEIFAEMRRYAFDHQCQCLAVIIPSFLRKTIHRRQTGNFSEDQVAYFDNLEDATAWLRLKGFDFFPEDFPHYDFIQRTRAYLGFEEE</sequence>
<name>A0ABQ2X991_9BURK</name>
<gene>
    <name evidence="1" type="ORF">GCM10011282_09650</name>
</gene>
<dbReference type="EMBL" id="BMYT01000001">
    <property type="protein sequence ID" value="GGX05343.1"/>
    <property type="molecule type" value="Genomic_DNA"/>
</dbReference>
<dbReference type="Proteomes" id="UP000620127">
    <property type="component" value="Unassembled WGS sequence"/>
</dbReference>
<reference evidence="2" key="1">
    <citation type="journal article" date="2019" name="Int. J. Syst. Evol. Microbiol.">
        <title>The Global Catalogue of Microorganisms (GCM) 10K type strain sequencing project: providing services to taxonomists for standard genome sequencing and annotation.</title>
        <authorList>
            <consortium name="The Broad Institute Genomics Platform"/>
            <consortium name="The Broad Institute Genome Sequencing Center for Infectious Disease"/>
            <person name="Wu L."/>
            <person name="Ma J."/>
        </authorList>
    </citation>
    <scope>NUCLEOTIDE SEQUENCE [LARGE SCALE GENOMIC DNA]</scope>
    <source>
        <strain evidence="2">KCTC 23916</strain>
    </source>
</reference>
<protein>
    <submittedName>
        <fullName evidence="1">Uncharacterized protein</fullName>
    </submittedName>
</protein>
<organism evidence="1 2">
    <name type="scientific">Undibacterium macrobrachii</name>
    <dbReference type="NCBI Taxonomy" id="1119058"/>
    <lineage>
        <taxon>Bacteria</taxon>
        <taxon>Pseudomonadati</taxon>
        <taxon>Pseudomonadota</taxon>
        <taxon>Betaproteobacteria</taxon>
        <taxon>Burkholderiales</taxon>
        <taxon>Oxalobacteraceae</taxon>
        <taxon>Undibacterium</taxon>
    </lineage>
</organism>
<evidence type="ECO:0000313" key="2">
    <source>
        <dbReference type="Proteomes" id="UP000620127"/>
    </source>
</evidence>
<evidence type="ECO:0000313" key="1">
    <source>
        <dbReference type="EMBL" id="GGX05343.1"/>
    </source>
</evidence>
<comment type="caution">
    <text evidence="1">The sequence shown here is derived from an EMBL/GenBank/DDBJ whole genome shotgun (WGS) entry which is preliminary data.</text>
</comment>
<keyword evidence="2" id="KW-1185">Reference proteome</keyword>
<dbReference type="RefSeq" id="WP_189344828.1">
    <property type="nucleotide sequence ID" value="NZ_BMYT01000001.1"/>
</dbReference>
<accession>A0ABQ2X991</accession>